<evidence type="ECO:0000313" key="2">
    <source>
        <dbReference type="Proteomes" id="UP000011761"/>
    </source>
</evidence>
<protein>
    <submittedName>
        <fullName evidence="1">Uncharacterized protein</fullName>
    </submittedName>
</protein>
<organism evidence="1 2">
    <name type="scientific">Baudoinia panamericana (strain UAMH 10762)</name>
    <name type="common">Angels' share fungus</name>
    <name type="synonym">Baudoinia compniacensis (strain UAMH 10762)</name>
    <dbReference type="NCBI Taxonomy" id="717646"/>
    <lineage>
        <taxon>Eukaryota</taxon>
        <taxon>Fungi</taxon>
        <taxon>Dikarya</taxon>
        <taxon>Ascomycota</taxon>
        <taxon>Pezizomycotina</taxon>
        <taxon>Dothideomycetes</taxon>
        <taxon>Dothideomycetidae</taxon>
        <taxon>Mycosphaerellales</taxon>
        <taxon>Teratosphaeriaceae</taxon>
        <taxon>Baudoinia</taxon>
    </lineage>
</organism>
<dbReference type="RefSeq" id="XP_007681846.1">
    <property type="nucleotide sequence ID" value="XM_007683656.1"/>
</dbReference>
<gene>
    <name evidence="1" type="ORF">BAUCODRAFT_331208</name>
</gene>
<name>M2MWE8_BAUPA</name>
<reference evidence="1 2" key="1">
    <citation type="journal article" date="2012" name="PLoS Pathog.">
        <title>Diverse lifestyles and strategies of plant pathogenesis encoded in the genomes of eighteen Dothideomycetes fungi.</title>
        <authorList>
            <person name="Ohm R.A."/>
            <person name="Feau N."/>
            <person name="Henrissat B."/>
            <person name="Schoch C.L."/>
            <person name="Horwitz B.A."/>
            <person name="Barry K.W."/>
            <person name="Condon B.J."/>
            <person name="Copeland A.C."/>
            <person name="Dhillon B."/>
            <person name="Glaser F."/>
            <person name="Hesse C.N."/>
            <person name="Kosti I."/>
            <person name="LaButti K."/>
            <person name="Lindquist E.A."/>
            <person name="Lucas S."/>
            <person name="Salamov A.A."/>
            <person name="Bradshaw R.E."/>
            <person name="Ciuffetti L."/>
            <person name="Hamelin R.C."/>
            <person name="Kema G.H.J."/>
            <person name="Lawrence C."/>
            <person name="Scott J.A."/>
            <person name="Spatafora J.W."/>
            <person name="Turgeon B.G."/>
            <person name="de Wit P.J.G.M."/>
            <person name="Zhong S."/>
            <person name="Goodwin S.B."/>
            <person name="Grigoriev I.V."/>
        </authorList>
    </citation>
    <scope>NUCLEOTIDE SEQUENCE [LARGE SCALE GENOMIC DNA]</scope>
    <source>
        <strain evidence="1 2">UAMH 10762</strain>
    </source>
</reference>
<accession>M2MWE8</accession>
<dbReference type="EMBL" id="KB445565">
    <property type="protein sequence ID" value="EMC90909.1"/>
    <property type="molecule type" value="Genomic_DNA"/>
</dbReference>
<sequence length="94" mass="10821">MLIFMQHWQQLPQRGTMLNVLDLQLAVRATEAQVGLLQQVRDEQDRAFTTIVQICRILQEVGPHHRGMPVVLPTVQAVRKAMRKLAREVDALLR</sequence>
<keyword evidence="2" id="KW-1185">Reference proteome</keyword>
<dbReference type="HOGENOM" id="CLU_2385804_0_0_1"/>
<dbReference type="GeneID" id="19111971"/>
<dbReference type="KEGG" id="bcom:BAUCODRAFT_331208"/>
<dbReference type="Proteomes" id="UP000011761">
    <property type="component" value="Unassembled WGS sequence"/>
</dbReference>
<evidence type="ECO:0000313" key="1">
    <source>
        <dbReference type="EMBL" id="EMC90909.1"/>
    </source>
</evidence>
<dbReference type="AlphaFoldDB" id="M2MWE8"/>
<proteinExistence type="predicted"/>